<feature type="transmembrane region" description="Helical" evidence="1">
    <location>
        <begin position="116"/>
        <end position="133"/>
    </location>
</feature>
<name>A0A9E8MSW1_9FLAO</name>
<organism evidence="2 3">
    <name type="scientific">Lacinutrix neustonica</name>
    <dbReference type="NCBI Taxonomy" id="2980107"/>
    <lineage>
        <taxon>Bacteria</taxon>
        <taxon>Pseudomonadati</taxon>
        <taxon>Bacteroidota</taxon>
        <taxon>Flavobacteriia</taxon>
        <taxon>Flavobacteriales</taxon>
        <taxon>Flavobacteriaceae</taxon>
        <taxon>Lacinutrix</taxon>
    </lineage>
</organism>
<dbReference type="Proteomes" id="UP001164705">
    <property type="component" value="Chromosome"/>
</dbReference>
<keyword evidence="3" id="KW-1185">Reference proteome</keyword>
<dbReference type="KEGG" id="lnu:N7U66_11370"/>
<proteinExistence type="predicted"/>
<keyword evidence="1" id="KW-1133">Transmembrane helix</keyword>
<feature type="transmembrane region" description="Helical" evidence="1">
    <location>
        <begin position="12"/>
        <end position="34"/>
    </location>
</feature>
<protein>
    <submittedName>
        <fullName evidence="2">DUF2975 domain-containing protein</fullName>
    </submittedName>
</protein>
<sequence>MKLKMFGKRSLSTLLFYVVLLCLLFVVFIFFQFIPDLLFKDDIPVLLNILPMLGYLGFLIPLGLLLNTFRKEKIFTSKAVKYLNIFAVLNLVIPAFNVLVSILIYDFEFMEVAPGLPLHIMLVIFSLFLASVFKQGFQIQQENELTI</sequence>
<evidence type="ECO:0000313" key="2">
    <source>
        <dbReference type="EMBL" id="WAC00847.1"/>
    </source>
</evidence>
<dbReference type="AlphaFoldDB" id="A0A9E8MSW1"/>
<keyword evidence="1" id="KW-0472">Membrane</keyword>
<accession>A0A9E8MSW1</accession>
<dbReference type="InterPro" id="IPR021354">
    <property type="entry name" value="DUF2975"/>
</dbReference>
<dbReference type="EMBL" id="CP113088">
    <property type="protein sequence ID" value="WAC00847.1"/>
    <property type="molecule type" value="Genomic_DNA"/>
</dbReference>
<gene>
    <name evidence="2" type="ORF">N7U66_11370</name>
</gene>
<dbReference type="Pfam" id="PF11188">
    <property type="entry name" value="DUF2975"/>
    <property type="match status" value="1"/>
</dbReference>
<feature type="transmembrane region" description="Helical" evidence="1">
    <location>
        <begin position="82"/>
        <end position="104"/>
    </location>
</feature>
<dbReference type="RefSeq" id="WP_267675394.1">
    <property type="nucleotide sequence ID" value="NZ_CP113088.1"/>
</dbReference>
<evidence type="ECO:0000256" key="1">
    <source>
        <dbReference type="SAM" id="Phobius"/>
    </source>
</evidence>
<reference evidence="2" key="1">
    <citation type="submission" date="2022-11" db="EMBL/GenBank/DDBJ databases">
        <title>Lacinutrix neustonica HL-RS19T sp. nov., isolated from the surface microlayer sample of brackish Lake Shihwa.</title>
        <authorList>
            <person name="Choi J.Y."/>
            <person name="Hwang C.Y."/>
        </authorList>
    </citation>
    <scope>NUCLEOTIDE SEQUENCE</scope>
    <source>
        <strain evidence="2">HL-RS19</strain>
    </source>
</reference>
<feature type="transmembrane region" description="Helical" evidence="1">
    <location>
        <begin position="46"/>
        <end position="70"/>
    </location>
</feature>
<keyword evidence="1" id="KW-0812">Transmembrane</keyword>
<evidence type="ECO:0000313" key="3">
    <source>
        <dbReference type="Proteomes" id="UP001164705"/>
    </source>
</evidence>